<evidence type="ECO:0000256" key="10">
    <source>
        <dbReference type="SAM" id="Phobius"/>
    </source>
</evidence>
<dbReference type="PROSITE" id="PS51105">
    <property type="entry name" value="PTS_EIIC_TYPE_3"/>
    <property type="match status" value="1"/>
</dbReference>
<dbReference type="InterPro" id="IPR003352">
    <property type="entry name" value="PTS_EIIC"/>
</dbReference>
<dbReference type="OrthoDB" id="3169536at2"/>
<proteinExistence type="predicted"/>
<protein>
    <recommendedName>
        <fullName evidence="8">Permease IIC component</fullName>
    </recommendedName>
</protein>
<evidence type="ECO:0000256" key="8">
    <source>
        <dbReference type="PIRNR" id="PIRNR006351"/>
    </source>
</evidence>
<comment type="function">
    <text evidence="8">The phosphoenolpyruvate-dependent sugar phosphotransferase system (PTS), a major carbohydrate active -transport system, catalyzes the phosphorylation of incoming sugar substrates concomitant with their translocation across the cell membrane.</text>
</comment>
<feature type="domain" description="PTS EIIC type-3" evidence="11">
    <location>
        <begin position="20"/>
        <end position="433"/>
    </location>
</feature>
<evidence type="ECO:0000256" key="2">
    <source>
        <dbReference type="ARBA" id="ARBA00022448"/>
    </source>
</evidence>
<keyword evidence="4 8" id="KW-0762">Sugar transport</keyword>
<dbReference type="GO" id="GO:0008982">
    <property type="term" value="F:protein-N(PI)-phosphohistidine-sugar phosphotransferase activity"/>
    <property type="evidence" value="ECO:0007669"/>
    <property type="project" value="UniProtKB-UniRule"/>
</dbReference>
<organism evidence="12 13">
    <name type="scientific">Olsenella profusa F0195</name>
    <dbReference type="NCBI Taxonomy" id="1125712"/>
    <lineage>
        <taxon>Bacteria</taxon>
        <taxon>Bacillati</taxon>
        <taxon>Actinomycetota</taxon>
        <taxon>Coriobacteriia</taxon>
        <taxon>Coriobacteriales</taxon>
        <taxon>Atopobiaceae</taxon>
        <taxon>Olsenella</taxon>
    </lineage>
</organism>
<evidence type="ECO:0000256" key="1">
    <source>
        <dbReference type="ARBA" id="ARBA00004651"/>
    </source>
</evidence>
<keyword evidence="2 8" id="KW-0813">Transport</keyword>
<feature type="transmembrane region" description="Helical" evidence="10">
    <location>
        <begin position="201"/>
        <end position="223"/>
    </location>
</feature>
<feature type="transmembrane region" description="Helical" evidence="10">
    <location>
        <begin position="369"/>
        <end position="396"/>
    </location>
</feature>
<evidence type="ECO:0000256" key="7">
    <source>
        <dbReference type="ARBA" id="ARBA00023136"/>
    </source>
</evidence>
<comment type="caution">
    <text evidence="12">The sequence shown here is derived from an EMBL/GenBank/DDBJ whole genome shotgun (WGS) entry which is preliminary data.</text>
</comment>
<dbReference type="GO" id="GO:0005886">
    <property type="term" value="C:plasma membrane"/>
    <property type="evidence" value="ECO:0007669"/>
    <property type="project" value="UniProtKB-SubCell"/>
</dbReference>
<dbReference type="AlphaFoldDB" id="U2TWI1"/>
<dbReference type="InterPro" id="IPR004501">
    <property type="entry name" value="PTS_EIIC_3"/>
</dbReference>
<name>U2TWI1_9ACTN</name>
<evidence type="ECO:0000259" key="11">
    <source>
        <dbReference type="PROSITE" id="PS51105"/>
    </source>
</evidence>
<comment type="subcellular location">
    <subcellularLocation>
        <location evidence="1">Cell membrane</location>
        <topology evidence="1">Multi-pass membrane protein</topology>
    </subcellularLocation>
</comment>
<feature type="region of interest" description="Disordered" evidence="9">
    <location>
        <begin position="450"/>
        <end position="472"/>
    </location>
</feature>
<dbReference type="PIRSF" id="PIRSF006351">
    <property type="entry name" value="PTS_EIIC-Cellobiose"/>
    <property type="match status" value="1"/>
</dbReference>
<evidence type="ECO:0000256" key="4">
    <source>
        <dbReference type="ARBA" id="ARBA00022597"/>
    </source>
</evidence>
<dbReference type="PATRIC" id="fig|1125712.3.peg.104"/>
<feature type="transmembrane region" description="Helical" evidence="10">
    <location>
        <begin position="243"/>
        <end position="263"/>
    </location>
</feature>
<evidence type="ECO:0000313" key="13">
    <source>
        <dbReference type="Proteomes" id="UP000016638"/>
    </source>
</evidence>
<dbReference type="RefSeq" id="WP_021724984.1">
    <property type="nucleotide sequence ID" value="NZ_AWEZ01000006.1"/>
</dbReference>
<reference evidence="12 13" key="1">
    <citation type="submission" date="2013-08" db="EMBL/GenBank/DDBJ databases">
        <authorList>
            <person name="Durkin A.S."/>
            <person name="Haft D.R."/>
            <person name="McCorrison J."/>
            <person name="Torralba M."/>
            <person name="Gillis M."/>
            <person name="Haft D.H."/>
            <person name="Methe B."/>
            <person name="Sutton G."/>
            <person name="Nelson K.E."/>
        </authorList>
    </citation>
    <scope>NUCLEOTIDE SEQUENCE [LARGE SCALE GENOMIC DNA]</scope>
    <source>
        <strain evidence="12 13">F0195</strain>
    </source>
</reference>
<dbReference type="STRING" id="1125712.HMPREF1316_1054"/>
<feature type="transmembrane region" description="Helical" evidence="10">
    <location>
        <begin position="416"/>
        <end position="437"/>
    </location>
</feature>
<dbReference type="EMBL" id="AWEZ01000006">
    <property type="protein sequence ID" value="ERL10660.1"/>
    <property type="molecule type" value="Genomic_DNA"/>
</dbReference>
<evidence type="ECO:0000256" key="3">
    <source>
        <dbReference type="ARBA" id="ARBA00022475"/>
    </source>
</evidence>
<dbReference type="Pfam" id="PF02378">
    <property type="entry name" value="PTS_EIIC"/>
    <property type="match status" value="1"/>
</dbReference>
<accession>U2TWI1</accession>
<gene>
    <name evidence="12" type="ORF">HMPREF1316_1054</name>
</gene>
<dbReference type="GO" id="GO:1901264">
    <property type="term" value="P:carbohydrate derivative transport"/>
    <property type="evidence" value="ECO:0007669"/>
    <property type="project" value="TreeGrafter"/>
</dbReference>
<evidence type="ECO:0000256" key="6">
    <source>
        <dbReference type="ARBA" id="ARBA00022989"/>
    </source>
</evidence>
<feature type="transmembrane region" description="Helical" evidence="10">
    <location>
        <begin position="309"/>
        <end position="329"/>
    </location>
</feature>
<feature type="transmembrane region" description="Helical" evidence="10">
    <location>
        <begin position="43"/>
        <end position="65"/>
    </location>
</feature>
<dbReference type="GO" id="GO:0009401">
    <property type="term" value="P:phosphoenolpyruvate-dependent sugar phosphotransferase system"/>
    <property type="evidence" value="ECO:0007669"/>
    <property type="project" value="InterPro"/>
</dbReference>
<keyword evidence="6 10" id="KW-1133">Transmembrane helix</keyword>
<dbReference type="PANTHER" id="PTHR33989">
    <property type="match status" value="1"/>
</dbReference>
<dbReference type="Proteomes" id="UP000016638">
    <property type="component" value="Unassembled WGS sequence"/>
</dbReference>
<dbReference type="InterPro" id="IPR051088">
    <property type="entry name" value="PTS_Sugar-EIIC/EIIB"/>
</dbReference>
<keyword evidence="13" id="KW-1185">Reference proteome</keyword>
<feature type="transmembrane region" description="Helical" evidence="10">
    <location>
        <begin position="85"/>
        <end position="107"/>
    </location>
</feature>
<feature type="transmembrane region" description="Helical" evidence="10">
    <location>
        <begin position="157"/>
        <end position="180"/>
    </location>
</feature>
<dbReference type="InterPro" id="IPR004796">
    <property type="entry name" value="PTS_IIC_cello"/>
</dbReference>
<evidence type="ECO:0000256" key="5">
    <source>
        <dbReference type="ARBA" id="ARBA00022692"/>
    </source>
</evidence>
<dbReference type="PANTHER" id="PTHR33989:SF4">
    <property type="entry name" value="PTS SYSTEM N,N'-DIACETYLCHITOBIOSE-SPECIFIC EIIC COMPONENT"/>
    <property type="match status" value="1"/>
</dbReference>
<feature type="transmembrane region" description="Helical" evidence="10">
    <location>
        <begin position="119"/>
        <end position="137"/>
    </location>
</feature>
<evidence type="ECO:0000313" key="12">
    <source>
        <dbReference type="EMBL" id="ERL10660.1"/>
    </source>
</evidence>
<keyword evidence="7 8" id="KW-0472">Membrane</keyword>
<sequence>MSSHTRTTSADGTGGLLGRMESWLMPLAESVGKNRYLLTLRDSFSMIMPLLIIGSMFTLVASFPITAWTDFLAATTVGDYTLKTLIAIPANATVSLMSIFITYNIGLNFAGYLGLKDRPSAGIVSLASWLILMPQITSFTPEGGDETFEVASLNLEWLGAKGVFIGIIAGFLSVALYAWCVRKDWTIKMPAGVPPVVARSFSALIPMAVTFAVVWVVRVVFVLTPWGDAFTFVYAILQLPLQHVGGTVWSQALVYLFAHFLWFFGIHGTNITDAVYNPVLIPLSLENASALQAGMALPNVINQQFEQLFATYGGAGSTLSLLIAALIICRSKRIHSLAKMSLLPGIFEINEPVIFGLPIVMNPVMAIPFLLVPMVNIFATYAVMAAGLVPICNGTLLPWTVPPIVSGFLCSGWQGALWQALMVAVGVLIYLPFIGALDRMYLKEEAEAAKVASPPAQGVGGSPVEAHASREASDIDIDSIDLDAADLKDL</sequence>
<keyword evidence="5 10" id="KW-0812">Transmembrane</keyword>
<dbReference type="eggNOG" id="COG1455">
    <property type="taxonomic scope" value="Bacteria"/>
</dbReference>
<dbReference type="NCBIfam" id="TIGR00410">
    <property type="entry name" value="lacE"/>
    <property type="match status" value="1"/>
</dbReference>
<evidence type="ECO:0000256" key="9">
    <source>
        <dbReference type="SAM" id="MobiDB-lite"/>
    </source>
</evidence>
<keyword evidence="3 8" id="KW-1003">Cell membrane</keyword>